<proteinExistence type="inferred from homology"/>
<comment type="function">
    <text evidence="6">Component of the sequence-specific heterotrimeric transcription factor (NF-Y) which specifically recognizes a 5'-CCAAT-3' box motif found in the promoters of its target genes.</text>
</comment>
<evidence type="ECO:0000256" key="1">
    <source>
        <dbReference type="ARBA" id="ARBA00004123"/>
    </source>
</evidence>
<keyword evidence="5 6" id="KW-0539">Nucleus</keyword>
<comment type="similarity">
    <text evidence="6">Belongs to the NFYA/HAP2 subunit family.</text>
</comment>
<dbReference type="SMART" id="SM00521">
    <property type="entry name" value="CBF"/>
    <property type="match status" value="1"/>
</dbReference>
<dbReference type="EMBL" id="JAYKXN010000004">
    <property type="protein sequence ID" value="KAK7294403.1"/>
    <property type="molecule type" value="Genomic_DNA"/>
</dbReference>
<evidence type="ECO:0000256" key="5">
    <source>
        <dbReference type="ARBA" id="ARBA00023242"/>
    </source>
</evidence>
<evidence type="ECO:0000256" key="3">
    <source>
        <dbReference type="ARBA" id="ARBA00023125"/>
    </source>
</evidence>
<dbReference type="Pfam" id="PF02045">
    <property type="entry name" value="CBFB_NFYA"/>
    <property type="match status" value="1"/>
</dbReference>
<dbReference type="Gene3D" id="6.10.250.2430">
    <property type="match status" value="1"/>
</dbReference>
<dbReference type="InterPro" id="IPR001289">
    <property type="entry name" value="NFYA"/>
</dbReference>
<protein>
    <recommendedName>
        <fullName evidence="6">Nuclear transcription factor Y subunit</fullName>
    </recommendedName>
</protein>
<dbReference type="PANTHER" id="PTHR12632">
    <property type="entry name" value="TRANSCRIPTION FACTOR NF-Y ALPHA-RELATED"/>
    <property type="match status" value="1"/>
</dbReference>
<dbReference type="Proteomes" id="UP001359559">
    <property type="component" value="Unassembled WGS sequence"/>
</dbReference>
<dbReference type="GO" id="GO:0003677">
    <property type="term" value="F:DNA binding"/>
    <property type="evidence" value="ECO:0007669"/>
    <property type="project" value="UniProtKB-KW"/>
</dbReference>
<keyword evidence="3 6" id="KW-0238">DNA-binding</keyword>
<dbReference type="AlphaFoldDB" id="A0AAN9JAW7"/>
<sequence>MSKSLTLKMTVQPQECHKNYQISLRVFNFKTEIHLLLNPLVILSRNRFYTIRSSARSQDFTFPPSQLAKRNDSCSDSSATYLSVTEEPVYVNEKQYHAILRRRQYCAKPEAENKLIEDRKPYIHESHHLHALKRARGPDGRFLNTKKLQESKLISENCGADVSNYTQLNLIGNMLESKGYSADDGGGGKHHRLSILM</sequence>
<keyword evidence="8" id="KW-1185">Reference proteome</keyword>
<reference evidence="7 8" key="1">
    <citation type="submission" date="2024-01" db="EMBL/GenBank/DDBJ databases">
        <title>The genomes of 5 underutilized Papilionoideae crops provide insights into root nodulation and disease resistance.</title>
        <authorList>
            <person name="Yuan L."/>
        </authorList>
    </citation>
    <scope>NUCLEOTIDE SEQUENCE [LARGE SCALE GENOMIC DNA]</scope>
    <source>
        <strain evidence="7">LY-2023</strain>
        <tissue evidence="7">Leaf</tissue>
    </source>
</reference>
<dbReference type="PRINTS" id="PR00616">
    <property type="entry name" value="CCAATSUBUNTB"/>
</dbReference>
<evidence type="ECO:0000313" key="7">
    <source>
        <dbReference type="EMBL" id="KAK7294403.1"/>
    </source>
</evidence>
<dbReference type="PROSITE" id="PS51152">
    <property type="entry name" value="NFYA_HAP2_2"/>
    <property type="match status" value="1"/>
</dbReference>
<dbReference type="GO" id="GO:0005634">
    <property type="term" value="C:nucleus"/>
    <property type="evidence" value="ECO:0007669"/>
    <property type="project" value="UniProtKB-SubCell"/>
</dbReference>
<keyword evidence="4 6" id="KW-0804">Transcription</keyword>
<accession>A0AAN9JAW7</accession>
<comment type="subcellular location">
    <subcellularLocation>
        <location evidence="1 6">Nucleus</location>
    </subcellularLocation>
</comment>
<evidence type="ECO:0000256" key="4">
    <source>
        <dbReference type="ARBA" id="ARBA00023163"/>
    </source>
</evidence>
<organism evidence="7 8">
    <name type="scientific">Clitoria ternatea</name>
    <name type="common">Butterfly pea</name>
    <dbReference type="NCBI Taxonomy" id="43366"/>
    <lineage>
        <taxon>Eukaryota</taxon>
        <taxon>Viridiplantae</taxon>
        <taxon>Streptophyta</taxon>
        <taxon>Embryophyta</taxon>
        <taxon>Tracheophyta</taxon>
        <taxon>Spermatophyta</taxon>
        <taxon>Magnoliopsida</taxon>
        <taxon>eudicotyledons</taxon>
        <taxon>Gunneridae</taxon>
        <taxon>Pentapetalae</taxon>
        <taxon>rosids</taxon>
        <taxon>fabids</taxon>
        <taxon>Fabales</taxon>
        <taxon>Fabaceae</taxon>
        <taxon>Papilionoideae</taxon>
        <taxon>50 kb inversion clade</taxon>
        <taxon>NPAAA clade</taxon>
        <taxon>indigoferoid/millettioid clade</taxon>
        <taxon>Phaseoleae</taxon>
        <taxon>Clitoria</taxon>
    </lineage>
</organism>
<comment type="subunit">
    <text evidence="6">Heterotrimer.</text>
</comment>
<dbReference type="GO" id="GO:0003700">
    <property type="term" value="F:DNA-binding transcription factor activity"/>
    <property type="evidence" value="ECO:0007669"/>
    <property type="project" value="UniProtKB-UniRule"/>
</dbReference>
<evidence type="ECO:0000313" key="8">
    <source>
        <dbReference type="Proteomes" id="UP001359559"/>
    </source>
</evidence>
<evidence type="ECO:0000256" key="2">
    <source>
        <dbReference type="ARBA" id="ARBA00023015"/>
    </source>
</evidence>
<comment type="caution">
    <text evidence="7">The sequence shown here is derived from an EMBL/GenBank/DDBJ whole genome shotgun (WGS) entry which is preliminary data.</text>
</comment>
<keyword evidence="2 6" id="KW-0805">Transcription regulation</keyword>
<name>A0AAN9JAW7_CLITE</name>
<gene>
    <name evidence="7" type="ORF">RJT34_17292</name>
</gene>
<evidence type="ECO:0000256" key="6">
    <source>
        <dbReference type="RuleBase" id="RU367155"/>
    </source>
</evidence>